<organism evidence="2 3">
    <name type="scientific">Sporormia fimetaria CBS 119925</name>
    <dbReference type="NCBI Taxonomy" id="1340428"/>
    <lineage>
        <taxon>Eukaryota</taxon>
        <taxon>Fungi</taxon>
        <taxon>Dikarya</taxon>
        <taxon>Ascomycota</taxon>
        <taxon>Pezizomycotina</taxon>
        <taxon>Dothideomycetes</taxon>
        <taxon>Pleosporomycetidae</taxon>
        <taxon>Pleosporales</taxon>
        <taxon>Sporormiaceae</taxon>
        <taxon>Sporormia</taxon>
    </lineage>
</organism>
<sequence>MRNMADLSFGILLVPALSINITIYDSPKCTGHNDIRNFYVIQDDGCHERGETEVWLQLEENRGGLREQAIAASPYDERSQSEFVVFFTTADCNPDNVIEDAWLDSGCNGVRLDPKVNEQYQSWTVWDMCEGVAGCTLFPLILVLHDVGGMGLVNGLFMSILSKPAGSQIYGQNELALETIKRMDQWLAPNSCAVSAASDYHTRKALPITNQFDPHGTNDNSIKFHAICGIAVPKNLSRRYGLSRLSADRRMKPAWHEAMVRRARGLRWGPKLHRSFNNFEVLSVREEGDENVIHIRQGATESQTCDNDCMTYSGWESDGVMKCESSIEGINDDMLDLELGIAARSLEKRGRKTHQLCAQKEAKVQNREQIEIESPAWPDLADLEKAYHRVYDFANPLDPLSPDWFKLKEQDQGWKKNLAGMKKNRCYAAEHILEWNVLVTFIEDDLETKKDGSRCHFIKKFFGGKESGTGAASMPKKDIYVKVAKDYNKALASDAQFDYEDKPYRFSSFEGDPRPIDWVTYQFPGTGGLKAKLPNPWEYELVILESELNGRKENIWNKKNLAVQPITGKDKETMNENQHNSNTMEWLFVNKYYVNKNGVGTVGTWKDNKGTCKAIYQFNTLVGLVQYHNDPYVSEVMRAQVKRVGEAFDYPKTTFSPVRTG</sequence>
<keyword evidence="1" id="KW-0732">Signal</keyword>
<evidence type="ECO:0000313" key="2">
    <source>
        <dbReference type="EMBL" id="KAF2749771.1"/>
    </source>
</evidence>
<reference evidence="2" key="1">
    <citation type="journal article" date="2020" name="Stud. Mycol.">
        <title>101 Dothideomycetes genomes: a test case for predicting lifestyles and emergence of pathogens.</title>
        <authorList>
            <person name="Haridas S."/>
            <person name="Albert R."/>
            <person name="Binder M."/>
            <person name="Bloem J."/>
            <person name="Labutti K."/>
            <person name="Salamov A."/>
            <person name="Andreopoulos B."/>
            <person name="Baker S."/>
            <person name="Barry K."/>
            <person name="Bills G."/>
            <person name="Bluhm B."/>
            <person name="Cannon C."/>
            <person name="Castanera R."/>
            <person name="Culley D."/>
            <person name="Daum C."/>
            <person name="Ezra D."/>
            <person name="Gonzalez J."/>
            <person name="Henrissat B."/>
            <person name="Kuo A."/>
            <person name="Liang C."/>
            <person name="Lipzen A."/>
            <person name="Lutzoni F."/>
            <person name="Magnuson J."/>
            <person name="Mondo S."/>
            <person name="Nolan M."/>
            <person name="Ohm R."/>
            <person name="Pangilinan J."/>
            <person name="Park H.-J."/>
            <person name="Ramirez L."/>
            <person name="Alfaro M."/>
            <person name="Sun H."/>
            <person name="Tritt A."/>
            <person name="Yoshinaga Y."/>
            <person name="Zwiers L.-H."/>
            <person name="Turgeon B."/>
            <person name="Goodwin S."/>
            <person name="Spatafora J."/>
            <person name="Crous P."/>
            <person name="Grigoriev I."/>
        </authorList>
    </citation>
    <scope>NUCLEOTIDE SEQUENCE</scope>
    <source>
        <strain evidence="2">CBS 119925</strain>
    </source>
</reference>
<accession>A0A6A6VKP2</accession>
<dbReference type="OrthoDB" id="3797255at2759"/>
<protein>
    <submittedName>
        <fullName evidence="2">Uncharacterized protein</fullName>
    </submittedName>
</protein>
<name>A0A6A6VKP2_9PLEO</name>
<feature type="chain" id="PRO_5025434110" evidence="1">
    <location>
        <begin position="19"/>
        <end position="661"/>
    </location>
</feature>
<gene>
    <name evidence="2" type="ORF">M011DRAFT_511825</name>
</gene>
<feature type="signal peptide" evidence="1">
    <location>
        <begin position="1"/>
        <end position="18"/>
    </location>
</feature>
<proteinExistence type="predicted"/>
<dbReference type="AlphaFoldDB" id="A0A6A6VKP2"/>
<evidence type="ECO:0000313" key="3">
    <source>
        <dbReference type="Proteomes" id="UP000799440"/>
    </source>
</evidence>
<dbReference type="EMBL" id="MU006565">
    <property type="protein sequence ID" value="KAF2749771.1"/>
    <property type="molecule type" value="Genomic_DNA"/>
</dbReference>
<evidence type="ECO:0000256" key="1">
    <source>
        <dbReference type="SAM" id="SignalP"/>
    </source>
</evidence>
<dbReference type="Proteomes" id="UP000799440">
    <property type="component" value="Unassembled WGS sequence"/>
</dbReference>
<keyword evidence="3" id="KW-1185">Reference proteome</keyword>